<gene>
    <name evidence="1" type="ORF">LWC34_15040</name>
</gene>
<evidence type="ECO:0000313" key="2">
    <source>
        <dbReference type="Proteomes" id="UP001521150"/>
    </source>
</evidence>
<accession>A0ABS8Z8D1</accession>
<protein>
    <submittedName>
        <fullName evidence="1">Immune inhibitor A</fullName>
    </submittedName>
</protein>
<evidence type="ECO:0000313" key="1">
    <source>
        <dbReference type="EMBL" id="MCE7004139.1"/>
    </source>
</evidence>
<comment type="caution">
    <text evidence="1">The sequence shown here is derived from an EMBL/GenBank/DDBJ whole genome shotgun (WGS) entry which is preliminary data.</text>
</comment>
<sequence>MITSMKAAGWFRAGWPHGPTGFTGTGALSGTTASLSQATAAGFTSISDILPAAQYPQFRSALAGTYDGVRGPFEPFAGNGFAATRHADNSYARLTRTADLTGVRADQTPELRFALSYDTEPGYDNLIIEAHTVGQDDWTTLPQNGSDTGVPEGCVEAVGQYPALANYLTVSCGTCQPRGTTGTWNRVHGSSNGWRQTTVDLSAYAGKQVEVSITCISDPAFGGRGAFVDNASLVVGGNAVDSMDFESGLGGWRSAQWVQSGAVLRTQAAISTAHSVVIGFGLESVPAAQRAAIPRRAMATSY</sequence>
<reference evidence="1 2" key="1">
    <citation type="submission" date="2021-12" db="EMBL/GenBank/DDBJ databases">
        <title>Genome sequence of Kibdelosporangium philippinense ATCC 49844.</title>
        <authorList>
            <person name="Fedorov E.A."/>
            <person name="Omeragic M."/>
            <person name="Shalygina K.F."/>
            <person name="Maclea K.S."/>
        </authorList>
    </citation>
    <scope>NUCLEOTIDE SEQUENCE [LARGE SCALE GENOMIC DNA]</scope>
    <source>
        <strain evidence="1 2">ATCC 49844</strain>
    </source>
</reference>
<dbReference type="Pfam" id="PF20773">
    <property type="entry name" value="InhA-like_MAM"/>
    <property type="match status" value="1"/>
</dbReference>
<organism evidence="1 2">
    <name type="scientific">Kibdelosporangium philippinense</name>
    <dbReference type="NCBI Taxonomy" id="211113"/>
    <lineage>
        <taxon>Bacteria</taxon>
        <taxon>Bacillati</taxon>
        <taxon>Actinomycetota</taxon>
        <taxon>Actinomycetes</taxon>
        <taxon>Pseudonocardiales</taxon>
        <taxon>Pseudonocardiaceae</taxon>
        <taxon>Kibdelosporangium</taxon>
    </lineage>
</organism>
<dbReference type="EMBL" id="JAJVCN010000001">
    <property type="protein sequence ID" value="MCE7004139.1"/>
    <property type="molecule type" value="Genomic_DNA"/>
</dbReference>
<keyword evidence="2" id="KW-1185">Reference proteome</keyword>
<name>A0ABS8Z8D1_9PSEU</name>
<dbReference type="Proteomes" id="UP001521150">
    <property type="component" value="Unassembled WGS sequence"/>
</dbReference>
<proteinExistence type="predicted"/>
<dbReference type="RefSeq" id="WP_233725677.1">
    <property type="nucleotide sequence ID" value="NZ_JAJVCN010000001.1"/>
</dbReference>